<feature type="compositionally biased region" description="Gly residues" evidence="1">
    <location>
        <begin position="142"/>
        <end position="155"/>
    </location>
</feature>
<keyword evidence="2" id="KW-0732">Signal</keyword>
<evidence type="ECO:0000256" key="2">
    <source>
        <dbReference type="SAM" id="SignalP"/>
    </source>
</evidence>
<reference evidence="3 4" key="1">
    <citation type="submission" date="2019-02" db="EMBL/GenBank/DDBJ databases">
        <title>Paenibacillus sp. nov., isolated from surface-sterilized tissue of Thalictrum simplex L.</title>
        <authorList>
            <person name="Tuo L."/>
        </authorList>
    </citation>
    <scope>NUCLEOTIDE SEQUENCE [LARGE SCALE GENOMIC DNA]</scope>
    <source>
        <strain evidence="3 4">N2SHLJ1</strain>
    </source>
</reference>
<evidence type="ECO:0000256" key="1">
    <source>
        <dbReference type="SAM" id="MobiDB-lite"/>
    </source>
</evidence>
<accession>A0A4Q9DSW4</accession>
<dbReference type="RefSeq" id="WP_131013240.1">
    <property type="nucleotide sequence ID" value="NZ_SIRE01000006.1"/>
</dbReference>
<feature type="region of interest" description="Disordered" evidence="1">
    <location>
        <begin position="121"/>
        <end position="228"/>
    </location>
</feature>
<feature type="region of interest" description="Disordered" evidence="1">
    <location>
        <begin position="24"/>
        <end position="72"/>
    </location>
</feature>
<protein>
    <recommendedName>
        <fullName evidence="5">Lipoprotein</fullName>
    </recommendedName>
</protein>
<evidence type="ECO:0000313" key="3">
    <source>
        <dbReference type="EMBL" id="TBL79994.1"/>
    </source>
</evidence>
<evidence type="ECO:0008006" key="5">
    <source>
        <dbReference type="Google" id="ProtNLM"/>
    </source>
</evidence>
<dbReference type="PROSITE" id="PS51257">
    <property type="entry name" value="PROKAR_LIPOPROTEIN"/>
    <property type="match status" value="1"/>
</dbReference>
<sequence length="228" mass="23461">MNHKSWMGAAAIALLLLSGCGEKQAAPSSANASAGSSQGQAQTQQNEGQKGSAAAEQGKGERPVMNEKERQQFMTFQSLLMMDKQQNLAITKEEATSMLPIVQDSIAKKELSDDQSAKLTGLLNADQKKFLDDNASRMQNRGRGGSGAGEGGSNGNGKPPAGQQGGSAGADKSAGQNNNQTDHSRADRPQRPAGGQPGSGQGQGGPGGGGFKSPGDQLVELLQNKIKS</sequence>
<organism evidence="3 4">
    <name type="scientific">Paenibacillus thalictri</name>
    <dbReference type="NCBI Taxonomy" id="2527873"/>
    <lineage>
        <taxon>Bacteria</taxon>
        <taxon>Bacillati</taxon>
        <taxon>Bacillota</taxon>
        <taxon>Bacilli</taxon>
        <taxon>Bacillales</taxon>
        <taxon>Paenibacillaceae</taxon>
        <taxon>Paenibacillus</taxon>
    </lineage>
</organism>
<dbReference type="EMBL" id="SIRE01000006">
    <property type="protein sequence ID" value="TBL79994.1"/>
    <property type="molecule type" value="Genomic_DNA"/>
</dbReference>
<name>A0A4Q9DSW4_9BACL</name>
<feature type="compositionally biased region" description="Basic and acidic residues" evidence="1">
    <location>
        <begin position="58"/>
        <end position="71"/>
    </location>
</feature>
<dbReference type="OrthoDB" id="2607092at2"/>
<keyword evidence="4" id="KW-1185">Reference proteome</keyword>
<evidence type="ECO:0000313" key="4">
    <source>
        <dbReference type="Proteomes" id="UP000293142"/>
    </source>
</evidence>
<gene>
    <name evidence="3" type="ORF">EYB31_10450</name>
</gene>
<dbReference type="AlphaFoldDB" id="A0A4Q9DSW4"/>
<proteinExistence type="predicted"/>
<comment type="caution">
    <text evidence="3">The sequence shown here is derived from an EMBL/GenBank/DDBJ whole genome shotgun (WGS) entry which is preliminary data.</text>
</comment>
<dbReference type="Proteomes" id="UP000293142">
    <property type="component" value="Unassembled WGS sequence"/>
</dbReference>
<feature type="compositionally biased region" description="Gly residues" evidence="1">
    <location>
        <begin position="195"/>
        <end position="212"/>
    </location>
</feature>
<feature type="compositionally biased region" description="Low complexity" evidence="1">
    <location>
        <begin position="24"/>
        <end position="46"/>
    </location>
</feature>
<feature type="chain" id="PRO_5020959817" description="Lipoprotein" evidence="2">
    <location>
        <begin position="26"/>
        <end position="228"/>
    </location>
</feature>
<feature type="signal peptide" evidence="2">
    <location>
        <begin position="1"/>
        <end position="25"/>
    </location>
</feature>
<feature type="compositionally biased region" description="Basic and acidic residues" evidence="1">
    <location>
        <begin position="126"/>
        <end position="135"/>
    </location>
</feature>